<comment type="subcellular location">
    <subcellularLocation>
        <location evidence="1">Membrane</location>
        <topology evidence="1">Multi-pass membrane protein</topology>
    </subcellularLocation>
</comment>
<feature type="region of interest" description="Disordered" evidence="8">
    <location>
        <begin position="1"/>
        <end position="34"/>
    </location>
</feature>
<dbReference type="GO" id="GO:0016020">
    <property type="term" value="C:membrane"/>
    <property type="evidence" value="ECO:0007669"/>
    <property type="project" value="UniProtKB-SubCell"/>
</dbReference>
<dbReference type="GO" id="GO:0008270">
    <property type="term" value="F:zinc ion binding"/>
    <property type="evidence" value="ECO:0007669"/>
    <property type="project" value="UniProtKB-KW"/>
</dbReference>
<reference evidence="11 12" key="1">
    <citation type="journal article" date="2015" name="BMC Genomics">
        <title>Insights from the genome of Ophiocordyceps polyrhachis-furcata to pathogenicity and host specificity in insect fungi.</title>
        <authorList>
            <person name="Wichadakul D."/>
            <person name="Kobmoo N."/>
            <person name="Ingsriswang S."/>
            <person name="Tangphatsornruang S."/>
            <person name="Chantasingh D."/>
            <person name="Luangsa-ard J.J."/>
            <person name="Eurwilaichitr L."/>
        </authorList>
    </citation>
    <scope>NUCLEOTIDE SEQUENCE [LARGE SCALE GENOMIC DNA]</scope>
    <source>
        <strain evidence="11 12">BCC 54312</strain>
    </source>
</reference>
<evidence type="ECO:0000313" key="12">
    <source>
        <dbReference type="Proteomes" id="UP000253664"/>
    </source>
</evidence>
<feature type="domain" description="RING-CH-type" evidence="10">
    <location>
        <begin position="30"/>
        <end position="95"/>
    </location>
</feature>
<dbReference type="InterPro" id="IPR011016">
    <property type="entry name" value="Znf_RING-CH"/>
</dbReference>
<organism evidence="11 12">
    <name type="scientific">Ophiocordyceps polyrhachis-furcata BCC 54312</name>
    <dbReference type="NCBI Taxonomy" id="1330021"/>
    <lineage>
        <taxon>Eukaryota</taxon>
        <taxon>Fungi</taxon>
        <taxon>Dikarya</taxon>
        <taxon>Ascomycota</taxon>
        <taxon>Pezizomycotina</taxon>
        <taxon>Sordariomycetes</taxon>
        <taxon>Hypocreomycetidae</taxon>
        <taxon>Hypocreales</taxon>
        <taxon>Ophiocordycipitaceae</taxon>
        <taxon>Ophiocordyceps</taxon>
    </lineage>
</organism>
<dbReference type="EMBL" id="LKCN02000004">
    <property type="protein sequence ID" value="RCI14495.1"/>
    <property type="molecule type" value="Genomic_DNA"/>
</dbReference>
<keyword evidence="7 9" id="KW-0472">Membrane</keyword>
<evidence type="ECO:0000256" key="8">
    <source>
        <dbReference type="SAM" id="MobiDB-lite"/>
    </source>
</evidence>
<dbReference type="Proteomes" id="UP000253664">
    <property type="component" value="Unassembled WGS sequence"/>
</dbReference>
<dbReference type="PROSITE" id="PS51292">
    <property type="entry name" value="ZF_RING_CH"/>
    <property type="match status" value="1"/>
</dbReference>
<keyword evidence="4" id="KW-0863">Zinc-finger</keyword>
<evidence type="ECO:0000256" key="9">
    <source>
        <dbReference type="SAM" id="Phobius"/>
    </source>
</evidence>
<keyword evidence="12" id="KW-1185">Reference proteome</keyword>
<evidence type="ECO:0000256" key="1">
    <source>
        <dbReference type="ARBA" id="ARBA00004141"/>
    </source>
</evidence>
<evidence type="ECO:0000256" key="2">
    <source>
        <dbReference type="ARBA" id="ARBA00022692"/>
    </source>
</evidence>
<keyword evidence="6 9" id="KW-1133">Transmembrane helix</keyword>
<evidence type="ECO:0000256" key="7">
    <source>
        <dbReference type="ARBA" id="ARBA00023136"/>
    </source>
</evidence>
<name>A0A367LJ96_9HYPO</name>
<dbReference type="Gene3D" id="3.30.40.10">
    <property type="entry name" value="Zinc/RING finger domain, C3HC4 (zinc finger)"/>
    <property type="match status" value="1"/>
</dbReference>
<dbReference type="STRING" id="1330021.A0A367LJ96"/>
<feature type="region of interest" description="Disordered" evidence="8">
    <location>
        <begin position="356"/>
        <end position="392"/>
    </location>
</feature>
<dbReference type="SMART" id="SM00744">
    <property type="entry name" value="RINGv"/>
    <property type="match status" value="1"/>
</dbReference>
<dbReference type="InterPro" id="IPR013083">
    <property type="entry name" value="Znf_RING/FYVE/PHD"/>
</dbReference>
<feature type="compositionally biased region" description="Low complexity" evidence="8">
    <location>
        <begin position="363"/>
        <end position="374"/>
    </location>
</feature>
<feature type="transmembrane region" description="Helical" evidence="9">
    <location>
        <begin position="118"/>
        <end position="144"/>
    </location>
</feature>
<keyword evidence="2 9" id="KW-0812">Transmembrane</keyword>
<evidence type="ECO:0000259" key="10">
    <source>
        <dbReference type="PROSITE" id="PS51292"/>
    </source>
</evidence>
<dbReference type="SUPFAM" id="SSF57850">
    <property type="entry name" value="RING/U-box"/>
    <property type="match status" value="1"/>
</dbReference>
<protein>
    <recommendedName>
        <fullName evidence="10">RING-CH-type domain-containing protein</fullName>
    </recommendedName>
</protein>
<feature type="transmembrane region" description="Helical" evidence="9">
    <location>
        <begin position="402"/>
        <end position="423"/>
    </location>
</feature>
<dbReference type="PANTHER" id="PTHR46283">
    <property type="entry name" value="E3 UBIQUITIN-PROTEIN LIGASE MARCH5"/>
    <property type="match status" value="1"/>
</dbReference>
<gene>
    <name evidence="11" type="ORF">L249_5923</name>
</gene>
<accession>A0A367LJ96</accession>
<keyword evidence="3" id="KW-0479">Metal-binding</keyword>
<evidence type="ECO:0000256" key="5">
    <source>
        <dbReference type="ARBA" id="ARBA00022833"/>
    </source>
</evidence>
<feature type="region of interest" description="Disordered" evidence="8">
    <location>
        <begin position="491"/>
        <end position="510"/>
    </location>
</feature>
<evidence type="ECO:0000256" key="6">
    <source>
        <dbReference type="ARBA" id="ARBA00022989"/>
    </source>
</evidence>
<comment type="caution">
    <text evidence="11">The sequence shown here is derived from an EMBL/GenBank/DDBJ whole genome shotgun (WGS) entry which is preliminary data.</text>
</comment>
<keyword evidence="5" id="KW-0862">Zinc</keyword>
<sequence length="510" mass="56592">MADRRKTAEDDADDDDDDDDALPPLVQQPRSAHAPRRCFICLTDESPDDPPEEWVEPCPCTLEAHQDCMLSWVTNCERSNKPLLCPICKSTIQLEASWDPIVAATGAIYRRFTTVSPLLLFTGVSMGLQFSLQLYGGLALWAFAGKDSLLRFLLGPDMYLDATAGSHRGFVTDRIWKALAMMNVAPVLLLVRFFPVLGYRFFCPTASMFGMYQVMQDDEFLTWPPSPKLAMTVFPYVHATYHYLWTKFAMPYETNLNRQLMGTPTVEVTGRQEAADRVQGVRNVNEGLRGLLQAVVDALEPEDEGHEMNRLDELLRENDGDQGRLQGDIVVRVQIGEAEADQAPIEAVQLEAQADGGLGNLGDDGNNNNNNNGVEDNDDAGQERRGHEVPAAPPRAMSIGMMLTSVTNIVVGALILPGVSMVMGELLRLALPRTWTLARSRNPWGRFGVAERGGLLQQQWGRSLIGGCLFVVLRDAARVYTKSRGAAAMETRRVRNVDRQRRERNNGTAP</sequence>
<evidence type="ECO:0000313" key="11">
    <source>
        <dbReference type="EMBL" id="RCI14495.1"/>
    </source>
</evidence>
<evidence type="ECO:0000256" key="4">
    <source>
        <dbReference type="ARBA" id="ARBA00022771"/>
    </source>
</evidence>
<evidence type="ECO:0000256" key="3">
    <source>
        <dbReference type="ARBA" id="ARBA00022723"/>
    </source>
</evidence>
<dbReference type="OrthoDB" id="5817083at2759"/>
<feature type="transmembrane region" description="Helical" evidence="9">
    <location>
        <begin position="178"/>
        <end position="202"/>
    </location>
</feature>
<feature type="compositionally biased region" description="Acidic residues" evidence="8">
    <location>
        <begin position="10"/>
        <end position="21"/>
    </location>
</feature>
<proteinExistence type="predicted"/>
<dbReference type="AlphaFoldDB" id="A0A367LJ96"/>